<dbReference type="AlphaFoldDB" id="I7ATE0"/>
<protein>
    <submittedName>
        <fullName evidence="1">Uncharacterized protein</fullName>
    </submittedName>
</protein>
<dbReference type="OrthoDB" id="2195340at2759"/>
<evidence type="ECO:0000313" key="1">
    <source>
        <dbReference type="EMBL" id="AFN83697.1"/>
    </source>
</evidence>
<keyword evidence="2" id="KW-1185">Reference proteome</keyword>
<name>I7ATE0_ENCRO</name>
<dbReference type="VEuPathDB" id="MicrosporidiaDB:EROM_090810"/>
<dbReference type="RefSeq" id="XP_009265194.1">
    <property type="nucleotide sequence ID" value="XM_009266919.1"/>
</dbReference>
<dbReference type="Proteomes" id="UP000010094">
    <property type="component" value="Chromosome IXb"/>
</dbReference>
<dbReference type="EMBL" id="CP003527">
    <property type="protein sequence ID" value="AFN83697.1"/>
    <property type="molecule type" value="Genomic_DNA"/>
</dbReference>
<gene>
    <name evidence="1" type="ordered locus">EROM_090810</name>
</gene>
<dbReference type="HOGENOM" id="CLU_2589741_0_0_1"/>
<accession>I7ATE0</accession>
<proteinExistence type="predicted"/>
<dbReference type="GeneID" id="20564305"/>
<organism evidence="1 2">
    <name type="scientific">Encephalitozoon romaleae (strain SJ-2008)</name>
    <name type="common">Microsporidian parasite</name>
    <dbReference type="NCBI Taxonomy" id="1178016"/>
    <lineage>
        <taxon>Eukaryota</taxon>
        <taxon>Fungi</taxon>
        <taxon>Fungi incertae sedis</taxon>
        <taxon>Microsporidia</taxon>
        <taxon>Unikaryonidae</taxon>
        <taxon>Encephalitozoon</taxon>
    </lineage>
</organism>
<dbReference type="KEGG" id="ero:EROM_090810"/>
<evidence type="ECO:0000313" key="2">
    <source>
        <dbReference type="Proteomes" id="UP000010094"/>
    </source>
</evidence>
<reference evidence="1" key="1">
    <citation type="journal article" date="2012" name="Proc. Natl. Acad. Sci. U.S.A.">
        <title>Gain and loss of multiple functionally related, horizontally transferred genes in the reduced genomes of two microsporidian parasites.</title>
        <authorList>
            <person name="Pombert J.-F."/>
            <person name="Selman M."/>
            <person name="Burki F."/>
            <person name="Bardell F.T."/>
            <person name="Farinelli L."/>
            <person name="Solter L.F."/>
            <person name="Whitman D.W."/>
            <person name="Weiss L.M."/>
            <person name="Corradi N."/>
            <person name="Keeling P.J."/>
        </authorList>
    </citation>
    <scope>NUCLEOTIDE SEQUENCE [LARGE SCALE GENOMIC DNA]</scope>
    <source>
        <strain evidence="1">SJ-2008</strain>
    </source>
</reference>
<sequence>MRFRIENIKEIGISRAFNGVGMEEAHLILEFLGHRIFDYENKRLDERRTWRFNEDSTEHGKDRDEAVERILNIHKSLRIE</sequence>